<dbReference type="Gene3D" id="3.10.450.50">
    <property type="match status" value="1"/>
</dbReference>
<evidence type="ECO:0000259" key="2">
    <source>
        <dbReference type="Pfam" id="PF13474"/>
    </source>
</evidence>
<dbReference type="EMBL" id="JACHLE010000001">
    <property type="protein sequence ID" value="MBB4805165.1"/>
    <property type="molecule type" value="Genomic_DNA"/>
</dbReference>
<keyword evidence="1" id="KW-0732">Signal</keyword>
<feature type="signal peptide" evidence="1">
    <location>
        <begin position="1"/>
        <end position="22"/>
    </location>
</feature>
<gene>
    <name evidence="3" type="ORF">HNP38_000437</name>
</gene>
<evidence type="ECO:0000256" key="1">
    <source>
        <dbReference type="SAM" id="SignalP"/>
    </source>
</evidence>
<proteinExistence type="predicted"/>
<dbReference type="Proteomes" id="UP000592180">
    <property type="component" value="Unassembled WGS sequence"/>
</dbReference>
<protein>
    <recommendedName>
        <fullName evidence="2">SnoaL-like domain-containing protein</fullName>
    </recommendedName>
</protein>
<dbReference type="AlphaFoldDB" id="A0A840K9S2"/>
<dbReference type="InterPro" id="IPR037401">
    <property type="entry name" value="SnoaL-like"/>
</dbReference>
<dbReference type="Pfam" id="PF13474">
    <property type="entry name" value="SnoaL_3"/>
    <property type="match status" value="1"/>
</dbReference>
<organism evidence="3 4">
    <name type="scientific">Chryseobacterium defluvii</name>
    <dbReference type="NCBI Taxonomy" id="160396"/>
    <lineage>
        <taxon>Bacteria</taxon>
        <taxon>Pseudomonadati</taxon>
        <taxon>Bacteroidota</taxon>
        <taxon>Flavobacteriia</taxon>
        <taxon>Flavobacteriales</taxon>
        <taxon>Weeksellaceae</taxon>
        <taxon>Chryseobacterium group</taxon>
        <taxon>Chryseobacterium</taxon>
    </lineage>
</organism>
<keyword evidence="4" id="KW-1185">Reference proteome</keyword>
<evidence type="ECO:0000313" key="4">
    <source>
        <dbReference type="Proteomes" id="UP000592180"/>
    </source>
</evidence>
<accession>A0A840K9S2</accession>
<sequence length="175" mass="20371">MKKLTILYILILLLSNVSELSAQSKESKYEKEKRDISTMLEAFNADAARSDFKAYFDHFAEESTFIGTDATEVWNKKEFMVWAKPYFDKKRTWNFTSLQRNIYFSKDGKLAWFDELLDTQMKICRGSGVVEKINGQWKVKQYVLSVTVPNDVVDKVVSEKASIEDLLIKQLKTQK</sequence>
<dbReference type="InterPro" id="IPR032710">
    <property type="entry name" value="NTF2-like_dom_sf"/>
</dbReference>
<reference evidence="3 4" key="1">
    <citation type="submission" date="2020-08" db="EMBL/GenBank/DDBJ databases">
        <title>Functional genomics of gut bacteria from endangered species of beetles.</title>
        <authorList>
            <person name="Carlos-Shanley C."/>
        </authorList>
    </citation>
    <scope>NUCLEOTIDE SEQUENCE [LARGE SCALE GENOMIC DNA]</scope>
    <source>
        <strain evidence="3 4">S00151</strain>
    </source>
</reference>
<feature type="domain" description="SnoaL-like" evidence="2">
    <location>
        <begin position="36"/>
        <end position="148"/>
    </location>
</feature>
<feature type="chain" id="PRO_5032973717" description="SnoaL-like domain-containing protein" evidence="1">
    <location>
        <begin position="23"/>
        <end position="175"/>
    </location>
</feature>
<dbReference type="SUPFAM" id="SSF54427">
    <property type="entry name" value="NTF2-like"/>
    <property type="match status" value="1"/>
</dbReference>
<evidence type="ECO:0000313" key="3">
    <source>
        <dbReference type="EMBL" id="MBB4805165.1"/>
    </source>
</evidence>
<name>A0A840K9S2_9FLAO</name>
<dbReference type="RefSeq" id="WP_184183752.1">
    <property type="nucleotide sequence ID" value="NZ_JACHLE010000001.1"/>
</dbReference>
<comment type="caution">
    <text evidence="3">The sequence shown here is derived from an EMBL/GenBank/DDBJ whole genome shotgun (WGS) entry which is preliminary data.</text>
</comment>